<evidence type="ECO:0000313" key="2">
    <source>
        <dbReference type="Proteomes" id="UP000634004"/>
    </source>
</evidence>
<dbReference type="Proteomes" id="UP000634004">
    <property type="component" value="Unassembled WGS sequence"/>
</dbReference>
<sequence length="292" mass="32784">MVRHINAATLWGLPQWSQAPARFTDQLTSLMKRDVCAIQHPRPEMVPAGLMHIVGQARIDTRNDAADIAVQHKQAGYQATTLHVGTGLEPDSEIDHLIGSVIEASTKYNYPLFVETHRATVTQDIRRTIDMIGRFPSIRFNADLSHWYTGHEMTYGDLAHKFDVMAPVFERVRYMHGRIGTACCAQVRLDGAADDRLFVDHFREMWRRCAAGFLGTAEHGEVLPFAPELLPYSLKMLNGEMHFYYARTFLGDEGEVEESDRWQQAGILWDIAEACAVSAGLPLGSNKNLSAN</sequence>
<evidence type="ECO:0000313" key="1">
    <source>
        <dbReference type="EMBL" id="GHA98066.1"/>
    </source>
</evidence>
<gene>
    <name evidence="1" type="ORF">GCM10009069_21340</name>
</gene>
<proteinExistence type="predicted"/>
<comment type="caution">
    <text evidence="1">The sequence shown here is derived from an EMBL/GenBank/DDBJ whole genome shotgun (WGS) entry which is preliminary data.</text>
</comment>
<dbReference type="EMBL" id="BMZH01000008">
    <property type="protein sequence ID" value="GHA98066.1"/>
    <property type="molecule type" value="Genomic_DNA"/>
</dbReference>
<organism evidence="1 2">
    <name type="scientific">Algimonas arctica</name>
    <dbReference type="NCBI Taxonomy" id="1479486"/>
    <lineage>
        <taxon>Bacteria</taxon>
        <taxon>Pseudomonadati</taxon>
        <taxon>Pseudomonadota</taxon>
        <taxon>Alphaproteobacteria</taxon>
        <taxon>Maricaulales</taxon>
        <taxon>Robiginitomaculaceae</taxon>
        <taxon>Algimonas</taxon>
    </lineage>
</organism>
<reference evidence="1" key="1">
    <citation type="journal article" date="2014" name="Int. J. Syst. Evol. Microbiol.">
        <title>Complete genome sequence of Corynebacterium casei LMG S-19264T (=DSM 44701T), isolated from a smear-ripened cheese.</title>
        <authorList>
            <consortium name="US DOE Joint Genome Institute (JGI-PGF)"/>
            <person name="Walter F."/>
            <person name="Albersmeier A."/>
            <person name="Kalinowski J."/>
            <person name="Ruckert C."/>
        </authorList>
    </citation>
    <scope>NUCLEOTIDE SEQUENCE</scope>
    <source>
        <strain evidence="1">KCTC 32513</strain>
    </source>
</reference>
<reference evidence="1" key="2">
    <citation type="submission" date="2020-09" db="EMBL/GenBank/DDBJ databases">
        <authorList>
            <person name="Sun Q."/>
            <person name="Kim S."/>
        </authorList>
    </citation>
    <scope>NUCLEOTIDE SEQUENCE</scope>
    <source>
        <strain evidence="1">KCTC 32513</strain>
    </source>
</reference>
<name>A0A8J3CQT4_9PROT</name>
<evidence type="ECO:0008006" key="3">
    <source>
        <dbReference type="Google" id="ProtNLM"/>
    </source>
</evidence>
<dbReference type="AlphaFoldDB" id="A0A8J3CQT4"/>
<keyword evidence="2" id="KW-1185">Reference proteome</keyword>
<dbReference type="RefSeq" id="WP_189498258.1">
    <property type="nucleotide sequence ID" value="NZ_BMZH01000008.1"/>
</dbReference>
<protein>
    <recommendedName>
        <fullName evidence="3">Sugar phosphate isomerase/epimerase</fullName>
    </recommendedName>
</protein>
<accession>A0A8J3CQT4</accession>